<dbReference type="KEGG" id="vg:10897023"/>
<keyword evidence="1" id="KW-0032">Aminotransferase</keyword>
<organism evidence="1 2">
    <name type="scientific">Gordonia phage GTE2</name>
    <dbReference type="NCBI Taxonomy" id="981323"/>
    <lineage>
        <taxon>Viruses</taxon>
        <taxon>Duplodnaviria</taxon>
        <taxon>Heunggongvirae</taxon>
        <taxon>Uroviricota</taxon>
        <taxon>Caudoviricetes</taxon>
        <taxon>Emalynvirus</taxon>
        <taxon>Emalynvirus GTE2</taxon>
    </lineage>
</organism>
<keyword evidence="2" id="KW-1185">Reference proteome</keyword>
<evidence type="ECO:0000313" key="2">
    <source>
        <dbReference type="Proteomes" id="UP000202663"/>
    </source>
</evidence>
<dbReference type="GeneID" id="10897023"/>
<dbReference type="RefSeq" id="YP_004678824.1">
    <property type="nucleotide sequence ID" value="NC_015720.1"/>
</dbReference>
<dbReference type="GO" id="GO:0008483">
    <property type="term" value="F:transaminase activity"/>
    <property type="evidence" value="ECO:0007669"/>
    <property type="project" value="UniProtKB-KW"/>
</dbReference>
<sequence>MPTMNCLRSSAVASGSGPVFCASWFPILDPPQLVTCFPNLTIWAALQDRERNGHPLHTTEQPSSLSFRHICRTLDPLPQLTSFVLHRLNALPRRDEPAVVCGAVSGRLRALQTPWFASPTHNYVTALVERVRPAQGSL</sequence>
<dbReference type="EMBL" id="HQ403646">
    <property type="protein sequence ID" value="ADX42640.1"/>
    <property type="molecule type" value="Genomic_DNA"/>
</dbReference>
<evidence type="ECO:0000313" key="1">
    <source>
        <dbReference type="EMBL" id="ADX42640.1"/>
    </source>
</evidence>
<reference evidence="1 2" key="1">
    <citation type="journal article" date="2011" name="Appl. Environ. Microbiol.">
        <title>Characterization of the genome of the polyvalent lytic bacteriophage GTE2, which has potential for biocontrol of Gordonia-, Rhodococcus-, and Nocardia-stabilized foams in activated sludge plants.</title>
        <authorList>
            <person name="Petrovski S."/>
            <person name="Seviour R.J."/>
            <person name="Tillett D."/>
        </authorList>
    </citation>
    <scope>NUCLEOTIDE SEQUENCE [LARGE SCALE GENOMIC DNA]</scope>
</reference>
<protein>
    <submittedName>
        <fullName evidence="1">Putative aminotransferase</fullName>
    </submittedName>
</protein>
<dbReference type="Proteomes" id="UP000202663">
    <property type="component" value="Segment"/>
</dbReference>
<keyword evidence="1" id="KW-0808">Transferase</keyword>
<proteinExistence type="predicted"/>
<accession>F8S0W5</accession>
<name>F8S0W5_9CAUD</name>